<dbReference type="RefSeq" id="WP_344420066.1">
    <property type="nucleotide sequence ID" value="NZ_BAAAQK010000017.1"/>
</dbReference>
<evidence type="ECO:0000313" key="1">
    <source>
        <dbReference type="EMBL" id="GAA1858722.1"/>
    </source>
</evidence>
<keyword evidence="2" id="KW-1185">Reference proteome</keyword>
<gene>
    <name evidence="1" type="ORF">GCM10009836_43700</name>
</gene>
<evidence type="ECO:0000313" key="2">
    <source>
        <dbReference type="Proteomes" id="UP001500449"/>
    </source>
</evidence>
<comment type="caution">
    <text evidence="1">The sequence shown here is derived from an EMBL/GenBank/DDBJ whole genome shotgun (WGS) entry which is preliminary data.</text>
</comment>
<dbReference type="Proteomes" id="UP001500449">
    <property type="component" value="Unassembled WGS sequence"/>
</dbReference>
<reference evidence="1 2" key="1">
    <citation type="journal article" date="2019" name="Int. J. Syst. Evol. Microbiol.">
        <title>The Global Catalogue of Microorganisms (GCM) 10K type strain sequencing project: providing services to taxonomists for standard genome sequencing and annotation.</title>
        <authorList>
            <consortium name="The Broad Institute Genomics Platform"/>
            <consortium name="The Broad Institute Genome Sequencing Center for Infectious Disease"/>
            <person name="Wu L."/>
            <person name="Ma J."/>
        </authorList>
    </citation>
    <scope>NUCLEOTIDE SEQUENCE [LARGE SCALE GENOMIC DNA]</scope>
    <source>
        <strain evidence="1 2">JCM 16009</strain>
    </source>
</reference>
<accession>A0ABN2NBR1</accession>
<protein>
    <submittedName>
        <fullName evidence="1">Uncharacterized protein</fullName>
    </submittedName>
</protein>
<name>A0ABN2NBR1_9PSEU</name>
<dbReference type="EMBL" id="BAAAQK010000017">
    <property type="protein sequence ID" value="GAA1858722.1"/>
    <property type="molecule type" value="Genomic_DNA"/>
</dbReference>
<proteinExistence type="predicted"/>
<sequence>MSTYELTPRARAVLAGKDQIRRFACDVHGAHRIETPVDGYQVLTRTELDDPVAGIRAAVLARSIAAAEIRCYAEQARAGGRSWDEIGEAIGLEEAGAERGELAFGLVVENRPLPFHPPFELISAWWRCGSCGERVRDRGPFEANPANTESGHASSCRRHAAEIAAYRMRAEA</sequence>
<organism evidence="1 2">
    <name type="scientific">Pseudonocardia ailaonensis</name>
    <dbReference type="NCBI Taxonomy" id="367279"/>
    <lineage>
        <taxon>Bacteria</taxon>
        <taxon>Bacillati</taxon>
        <taxon>Actinomycetota</taxon>
        <taxon>Actinomycetes</taxon>
        <taxon>Pseudonocardiales</taxon>
        <taxon>Pseudonocardiaceae</taxon>
        <taxon>Pseudonocardia</taxon>
    </lineage>
</organism>